<evidence type="ECO:0000313" key="4">
    <source>
        <dbReference type="Proteomes" id="UP001203761"/>
    </source>
</evidence>
<sequence length="186" mass="19824">MTQSPYTQPEPHQGSSAAPRSEGAPAAPFQDPWGASSTAQSPAAPASDPAVGAYGTGYPGSPSAGTHTGGQPTGAGTTAKGFFGAIFDFSFRHFVTIRFVQVFYIIGIAWAILNYVGGLIMSLIMGAGMSYYDDFSIWPFLLYLVFGWIFPVLTILLLRVGLEFVVATIRTSQNTTEIVDQLKTRG</sequence>
<feature type="compositionally biased region" description="Low complexity" evidence="1">
    <location>
        <begin position="35"/>
        <end position="48"/>
    </location>
</feature>
<dbReference type="RefSeq" id="WP_249738261.1">
    <property type="nucleotide sequence ID" value="NZ_JAKNCJ010000009.1"/>
</dbReference>
<dbReference type="Pfam" id="PF14110">
    <property type="entry name" value="DUF4282"/>
    <property type="match status" value="1"/>
</dbReference>
<reference evidence="3" key="1">
    <citation type="submission" date="2022-02" db="EMBL/GenBank/DDBJ databases">
        <authorList>
            <person name="Lee M."/>
            <person name="Kim S.-J."/>
            <person name="Jung M.-Y."/>
        </authorList>
    </citation>
    <scope>NUCLEOTIDE SEQUENCE</scope>
    <source>
        <strain evidence="3">JHP9</strain>
    </source>
</reference>
<name>A0ABT0R5I7_9MICO</name>
<organism evidence="3 4">
    <name type="scientific">Brachybacterium equifaecis</name>
    <dbReference type="NCBI Taxonomy" id="2910770"/>
    <lineage>
        <taxon>Bacteria</taxon>
        <taxon>Bacillati</taxon>
        <taxon>Actinomycetota</taxon>
        <taxon>Actinomycetes</taxon>
        <taxon>Micrococcales</taxon>
        <taxon>Dermabacteraceae</taxon>
        <taxon>Brachybacterium</taxon>
    </lineage>
</organism>
<dbReference type="InterPro" id="IPR025557">
    <property type="entry name" value="DUF4282"/>
</dbReference>
<evidence type="ECO:0000313" key="3">
    <source>
        <dbReference type="EMBL" id="MCL6424180.1"/>
    </source>
</evidence>
<protein>
    <submittedName>
        <fullName evidence="3">DUF4282 domain-containing protein</fullName>
    </submittedName>
</protein>
<feature type="transmembrane region" description="Helical" evidence="2">
    <location>
        <begin position="102"/>
        <end position="125"/>
    </location>
</feature>
<dbReference type="EMBL" id="JAKNCJ010000009">
    <property type="protein sequence ID" value="MCL6424180.1"/>
    <property type="molecule type" value="Genomic_DNA"/>
</dbReference>
<evidence type="ECO:0000256" key="1">
    <source>
        <dbReference type="SAM" id="MobiDB-lite"/>
    </source>
</evidence>
<keyword evidence="2" id="KW-0472">Membrane</keyword>
<accession>A0ABT0R5I7</accession>
<keyword evidence="2" id="KW-1133">Transmembrane helix</keyword>
<feature type="transmembrane region" description="Helical" evidence="2">
    <location>
        <begin position="137"/>
        <end position="158"/>
    </location>
</feature>
<keyword evidence="4" id="KW-1185">Reference proteome</keyword>
<dbReference type="Proteomes" id="UP001203761">
    <property type="component" value="Unassembled WGS sequence"/>
</dbReference>
<evidence type="ECO:0000256" key="2">
    <source>
        <dbReference type="SAM" id="Phobius"/>
    </source>
</evidence>
<comment type="caution">
    <text evidence="3">The sequence shown here is derived from an EMBL/GenBank/DDBJ whole genome shotgun (WGS) entry which is preliminary data.</text>
</comment>
<gene>
    <name evidence="3" type="ORF">Bequi_12460</name>
</gene>
<proteinExistence type="predicted"/>
<keyword evidence="2" id="KW-0812">Transmembrane</keyword>
<feature type="region of interest" description="Disordered" evidence="1">
    <location>
        <begin position="1"/>
        <end position="48"/>
    </location>
</feature>